<dbReference type="InterPro" id="IPR050090">
    <property type="entry name" value="Tyrosine_recombinase_XerCD"/>
</dbReference>
<evidence type="ECO:0000256" key="5">
    <source>
        <dbReference type="SAM" id="MobiDB-lite"/>
    </source>
</evidence>
<evidence type="ECO:0000256" key="2">
    <source>
        <dbReference type="ARBA" id="ARBA00022908"/>
    </source>
</evidence>
<dbReference type="Proteomes" id="UP001438953">
    <property type="component" value="Unassembled WGS sequence"/>
</dbReference>
<evidence type="ECO:0000256" key="1">
    <source>
        <dbReference type="ARBA" id="ARBA00008857"/>
    </source>
</evidence>
<evidence type="ECO:0000256" key="4">
    <source>
        <dbReference type="ARBA" id="ARBA00023172"/>
    </source>
</evidence>
<dbReference type="Gene3D" id="1.10.150.130">
    <property type="match status" value="1"/>
</dbReference>
<evidence type="ECO:0000256" key="3">
    <source>
        <dbReference type="ARBA" id="ARBA00023125"/>
    </source>
</evidence>
<name>A0ABV1SLL1_9RHOB</name>
<dbReference type="SUPFAM" id="SSF56349">
    <property type="entry name" value="DNA breaking-rejoining enzymes"/>
    <property type="match status" value="1"/>
</dbReference>
<evidence type="ECO:0000313" key="6">
    <source>
        <dbReference type="EMBL" id="MER5173446.1"/>
    </source>
</evidence>
<proteinExistence type="inferred from homology"/>
<dbReference type="Gene3D" id="1.10.443.10">
    <property type="entry name" value="Intergrase catalytic core"/>
    <property type="match status" value="1"/>
</dbReference>
<dbReference type="InterPro" id="IPR013762">
    <property type="entry name" value="Integrase-like_cat_sf"/>
</dbReference>
<gene>
    <name evidence="6" type="ORF">VSX56_16905</name>
</gene>
<dbReference type="InterPro" id="IPR010998">
    <property type="entry name" value="Integrase_recombinase_N"/>
</dbReference>
<dbReference type="PANTHER" id="PTHR30349">
    <property type="entry name" value="PHAGE INTEGRASE-RELATED"/>
    <property type="match status" value="1"/>
</dbReference>
<dbReference type="PANTHER" id="PTHR30349:SF41">
    <property type="entry name" value="INTEGRASE_RECOMBINASE PROTEIN MJ0367-RELATED"/>
    <property type="match status" value="1"/>
</dbReference>
<comment type="similarity">
    <text evidence="1">Belongs to the 'phage' integrase family.</text>
</comment>
<reference evidence="6 7" key="2">
    <citation type="submission" date="2024-06" db="EMBL/GenBank/DDBJ databases">
        <title>Thioclava kandeliae sp. nov. from a rhizosphere soil sample of Kandelia candel in a mangrove.</title>
        <authorList>
            <person name="Mu T."/>
        </authorList>
    </citation>
    <scope>NUCLEOTIDE SEQUENCE [LARGE SCALE GENOMIC DNA]</scope>
    <source>
        <strain evidence="6 7">CPCC 100088</strain>
    </source>
</reference>
<evidence type="ECO:0008006" key="8">
    <source>
        <dbReference type="Google" id="ProtNLM"/>
    </source>
</evidence>
<dbReference type="InterPro" id="IPR011010">
    <property type="entry name" value="DNA_brk_join_enz"/>
</dbReference>
<dbReference type="RefSeq" id="WP_350938777.1">
    <property type="nucleotide sequence ID" value="NZ_JAYWLC010000018.1"/>
</dbReference>
<keyword evidence="3" id="KW-0238">DNA-binding</keyword>
<organism evidence="6 7">
    <name type="scientific">Thioclava kandeliae</name>
    <dbReference type="NCBI Taxonomy" id="3070818"/>
    <lineage>
        <taxon>Bacteria</taxon>
        <taxon>Pseudomonadati</taxon>
        <taxon>Pseudomonadota</taxon>
        <taxon>Alphaproteobacteria</taxon>
        <taxon>Rhodobacterales</taxon>
        <taxon>Paracoccaceae</taxon>
        <taxon>Thioclava</taxon>
    </lineage>
</organism>
<reference evidence="6 7" key="1">
    <citation type="submission" date="2024-01" db="EMBL/GenBank/DDBJ databases">
        <authorList>
            <person name="Deng Y."/>
            <person name="Su J."/>
        </authorList>
    </citation>
    <scope>NUCLEOTIDE SEQUENCE [LARGE SCALE GENOMIC DNA]</scope>
    <source>
        <strain evidence="6 7">CPCC 100088</strain>
    </source>
</reference>
<protein>
    <recommendedName>
        <fullName evidence="8">Core-binding (CB) domain-containing protein</fullName>
    </recommendedName>
</protein>
<dbReference type="EMBL" id="JAYWLC010000018">
    <property type="protein sequence ID" value="MER5173446.1"/>
    <property type="molecule type" value="Genomic_DNA"/>
</dbReference>
<keyword evidence="7" id="KW-1185">Reference proteome</keyword>
<keyword evidence="2" id="KW-0229">DNA integration</keyword>
<sequence>MRPPAPSIEVPPIELRDLTKECEQRLIGEFYQGLLHADIVERDNLPSPEKIEYELERFPNRAGEVDPDGIKRWVTYFNDEIDYNLVAFARLRYENRRKARYKALKKHFREGETKLVDETLENLVAKEHLNLRRGSTEWRNLAMKLMSADIEALEQTFERDEGKFYDTTRIATIQSTESLPHVEPERPLARPASIKLMDLFYDFVASRQLVGALKDGGRDWRPCVQHLIDFVEHDDARKVSKADLLKWRDGLFQDGKSAKTVSGKYLAAIRALFKWAKVNDILEHNPLEEVRQETRARPKTRERGFRDAEATKILQASLNYVPKHQANPANRESAHMTAAKRWVPLLCAFTGARVAEITQLRKEDVRWEGEHLVIRITPEAGSVKNRPISRCADPRTSNRARPYGLPRRTDRRPTLPQRVWHQGLSEKCQGYGNAIGQMAAVS</sequence>
<accession>A0ABV1SLL1</accession>
<comment type="caution">
    <text evidence="6">The sequence shown here is derived from an EMBL/GenBank/DDBJ whole genome shotgun (WGS) entry which is preliminary data.</text>
</comment>
<evidence type="ECO:0000313" key="7">
    <source>
        <dbReference type="Proteomes" id="UP001438953"/>
    </source>
</evidence>
<keyword evidence="4" id="KW-0233">DNA recombination</keyword>
<feature type="region of interest" description="Disordered" evidence="5">
    <location>
        <begin position="385"/>
        <end position="412"/>
    </location>
</feature>